<organism evidence="4">
    <name type="scientific">Arcella intermedia</name>
    <dbReference type="NCBI Taxonomy" id="1963864"/>
    <lineage>
        <taxon>Eukaryota</taxon>
        <taxon>Amoebozoa</taxon>
        <taxon>Tubulinea</taxon>
        <taxon>Elardia</taxon>
        <taxon>Arcellinida</taxon>
        <taxon>Sphaerothecina</taxon>
        <taxon>Arcellidae</taxon>
        <taxon>Arcella</taxon>
    </lineage>
</organism>
<dbReference type="GO" id="GO:0016538">
    <property type="term" value="F:cyclin-dependent protein serine/threonine kinase regulator activity"/>
    <property type="evidence" value="ECO:0007669"/>
    <property type="project" value="InterPro"/>
</dbReference>
<feature type="compositionally biased region" description="Polar residues" evidence="2">
    <location>
        <begin position="266"/>
        <end position="281"/>
    </location>
</feature>
<accession>A0A6B2L7I7</accession>
<proteinExistence type="inferred from homology"/>
<evidence type="ECO:0000256" key="2">
    <source>
        <dbReference type="SAM" id="MobiDB-lite"/>
    </source>
</evidence>
<dbReference type="InterPro" id="IPR036915">
    <property type="entry name" value="Cyclin-like_sf"/>
</dbReference>
<dbReference type="FunFam" id="1.10.472.10:FF:000031">
    <property type="entry name" value="cyclin-L1-1-like isoform X1"/>
    <property type="match status" value="1"/>
</dbReference>
<feature type="domain" description="Cyclin-like" evidence="3">
    <location>
        <begin position="154"/>
        <end position="239"/>
    </location>
</feature>
<evidence type="ECO:0000256" key="1">
    <source>
        <dbReference type="RuleBase" id="RU000383"/>
    </source>
</evidence>
<dbReference type="PIRSF" id="PIRSF036580">
    <property type="entry name" value="Cyclin_L"/>
    <property type="match status" value="1"/>
</dbReference>
<dbReference type="SUPFAM" id="SSF47954">
    <property type="entry name" value="Cyclin-like"/>
    <property type="match status" value="2"/>
</dbReference>
<dbReference type="PANTHER" id="PTHR10026">
    <property type="entry name" value="CYCLIN"/>
    <property type="match status" value="1"/>
</dbReference>
<dbReference type="CDD" id="cd20533">
    <property type="entry name" value="CYCLIN_CCNL_rpt2"/>
    <property type="match status" value="1"/>
</dbReference>
<dbReference type="InterPro" id="IPR043198">
    <property type="entry name" value="Cyclin/Ssn8"/>
</dbReference>
<feature type="compositionally biased region" description="Basic and acidic residues" evidence="2">
    <location>
        <begin position="247"/>
        <end position="257"/>
    </location>
</feature>
<sequence length="374" mass="43112">MLQQLENVYFTDEQVLNTPSREDQISFYVERRLRIYGCELIQDAGILLKLPQVTMATAQVLFHRFYFKKSLKRFPVHQVSMASLFLGAKVEEVPKRARDIINVFHHIFLTKSKKKLEPLSLSSEYFEMKRELIKTERYMLKEMGFSTYVEHPHKYILTYLDFLKQSSNTELAQKCWNYLNDSLREPLAVRFRPEVIACACIYMAAYVMGIPLPEGTNPWWEQLDAKKEQLDEIAYLINQLYKEPEAKNIPFDRKEDDPSSSDSEPNNANVNGSNRSSPLKSTNDKKWEEGVSRTFTQEMAMNTPQEEPGTSLKKASSLPPTPLNAPQATPVFTPPTAVTKRTASRTVIQQAPATRASKRRKLQARRAQSFNSQE</sequence>
<evidence type="ECO:0000313" key="4">
    <source>
        <dbReference type="EMBL" id="NDV32827.1"/>
    </source>
</evidence>
<dbReference type="Pfam" id="PF21797">
    <property type="entry name" value="CycT2-like_C"/>
    <property type="match status" value="1"/>
</dbReference>
<keyword evidence="1" id="KW-0195">Cyclin</keyword>
<dbReference type="SMART" id="SM00385">
    <property type="entry name" value="CYCLIN"/>
    <property type="match status" value="2"/>
</dbReference>
<reference evidence="4" key="1">
    <citation type="journal article" date="2020" name="J. Eukaryot. Microbiol.">
        <title>De novo Sequencing, Assembly and Annotation of the Transcriptome for the Free-Living Testate Amoeba Arcella intermedia.</title>
        <authorList>
            <person name="Ribeiro G.M."/>
            <person name="Porfirio-Sousa A.L."/>
            <person name="Maurer-Alcala X.X."/>
            <person name="Katz L.A."/>
            <person name="Lahr D.J.G."/>
        </authorList>
    </citation>
    <scope>NUCLEOTIDE SEQUENCE</scope>
</reference>
<dbReference type="InterPro" id="IPR013763">
    <property type="entry name" value="Cyclin-like_dom"/>
</dbReference>
<dbReference type="Pfam" id="PF00134">
    <property type="entry name" value="Cyclin_N"/>
    <property type="match status" value="1"/>
</dbReference>
<dbReference type="GO" id="GO:0006357">
    <property type="term" value="P:regulation of transcription by RNA polymerase II"/>
    <property type="evidence" value="ECO:0007669"/>
    <property type="project" value="InterPro"/>
</dbReference>
<evidence type="ECO:0000259" key="3">
    <source>
        <dbReference type="SMART" id="SM00385"/>
    </source>
</evidence>
<feature type="domain" description="Cyclin-like" evidence="3">
    <location>
        <begin position="39"/>
        <end position="141"/>
    </location>
</feature>
<comment type="similarity">
    <text evidence="1">Belongs to the cyclin family.</text>
</comment>
<dbReference type="CDD" id="cd20532">
    <property type="entry name" value="CYCLIN_CCNL_rpt1"/>
    <property type="match status" value="1"/>
</dbReference>
<protein>
    <recommendedName>
        <fullName evidence="3">Cyclin-like domain-containing protein</fullName>
    </recommendedName>
</protein>
<dbReference type="AlphaFoldDB" id="A0A6B2L7I7"/>
<name>A0A6B2L7I7_9EUKA</name>
<dbReference type="Gene3D" id="1.10.472.10">
    <property type="entry name" value="Cyclin-like"/>
    <property type="match status" value="2"/>
</dbReference>
<dbReference type="EMBL" id="GIBP01003858">
    <property type="protein sequence ID" value="NDV32827.1"/>
    <property type="molecule type" value="Transcribed_RNA"/>
</dbReference>
<feature type="compositionally biased region" description="Polar residues" evidence="2">
    <location>
        <begin position="293"/>
        <end position="305"/>
    </location>
</feature>
<dbReference type="InterPro" id="IPR006671">
    <property type="entry name" value="Cyclin_N"/>
</dbReference>
<feature type="region of interest" description="Disordered" evidence="2">
    <location>
        <begin position="247"/>
        <end position="374"/>
    </location>
</feature>
<feature type="compositionally biased region" description="Basic and acidic residues" evidence="2">
    <location>
        <begin position="282"/>
        <end position="291"/>
    </location>
</feature>
<feature type="compositionally biased region" description="Low complexity" evidence="2">
    <location>
        <begin position="325"/>
        <end position="339"/>
    </location>
</feature>